<evidence type="ECO:0000313" key="6">
    <source>
        <dbReference type="Proteomes" id="UP000003280"/>
    </source>
</evidence>
<name>E0NKZ9_9FIRM</name>
<dbReference type="PROSITE" id="PS51257">
    <property type="entry name" value="PROKAR_LIPOPROTEIN"/>
    <property type="match status" value="1"/>
</dbReference>
<evidence type="ECO:0000313" key="5">
    <source>
        <dbReference type="EMBL" id="EFM25502.1"/>
    </source>
</evidence>
<dbReference type="Gene3D" id="2.40.128.20">
    <property type="match status" value="1"/>
</dbReference>
<dbReference type="AlphaFoldDB" id="E0NKZ9"/>
<dbReference type="EMBL" id="AEEH01000033">
    <property type="protein sequence ID" value="EFM25502.1"/>
    <property type="molecule type" value="Genomic_DNA"/>
</dbReference>
<dbReference type="RefSeq" id="WP_008901653.1">
    <property type="nucleotide sequence ID" value="NZ_GL397071.1"/>
</dbReference>
<dbReference type="OrthoDB" id="3186216at2"/>
<feature type="compositionally biased region" description="Polar residues" evidence="3">
    <location>
        <begin position="37"/>
        <end position="47"/>
    </location>
</feature>
<dbReference type="Proteomes" id="UP000003280">
    <property type="component" value="Unassembled WGS sequence"/>
</dbReference>
<dbReference type="SUPFAM" id="SSF50814">
    <property type="entry name" value="Lipocalins"/>
    <property type="match status" value="1"/>
</dbReference>
<dbReference type="InterPro" id="IPR015304">
    <property type="entry name" value="ZinT_dom"/>
</dbReference>
<reference evidence="5 6" key="1">
    <citation type="submission" date="2010-07" db="EMBL/GenBank/DDBJ databases">
        <authorList>
            <person name="Muzny D."/>
            <person name="Qin X."/>
            <person name="Deng J."/>
            <person name="Jiang H."/>
            <person name="Liu Y."/>
            <person name="Qu J."/>
            <person name="Song X.-Z."/>
            <person name="Zhang L."/>
            <person name="Thornton R."/>
            <person name="Coyle M."/>
            <person name="Francisco L."/>
            <person name="Jackson L."/>
            <person name="Javaid M."/>
            <person name="Korchina V."/>
            <person name="Kovar C."/>
            <person name="Mata R."/>
            <person name="Mathew T."/>
            <person name="Ngo R."/>
            <person name="Nguyen L."/>
            <person name="Nguyen N."/>
            <person name="Okwuonu G."/>
            <person name="Ongeri F."/>
            <person name="Pham C."/>
            <person name="Simmons D."/>
            <person name="Wilczek-Boney K."/>
            <person name="Hale W."/>
            <person name="Jakkamsetti A."/>
            <person name="Pham P."/>
            <person name="Ruth R."/>
            <person name="San Lucas F."/>
            <person name="Warren J."/>
            <person name="Zhang J."/>
            <person name="Zhao Z."/>
            <person name="Zhou C."/>
            <person name="Zhu D."/>
            <person name="Lee S."/>
            <person name="Bess C."/>
            <person name="Blankenburg K."/>
            <person name="Forbes L."/>
            <person name="Fu Q."/>
            <person name="Gubbala S."/>
            <person name="Hirani K."/>
            <person name="Jayaseelan J.C."/>
            <person name="Lara F."/>
            <person name="Munidasa M."/>
            <person name="Palculict T."/>
            <person name="Patil S."/>
            <person name="Pu L.-L."/>
            <person name="Saada N."/>
            <person name="Tang L."/>
            <person name="Weissenberger G."/>
            <person name="Zhu Y."/>
            <person name="Hemphill L."/>
            <person name="Shang Y."/>
            <person name="Youmans B."/>
            <person name="Ayvaz T."/>
            <person name="Ross M."/>
            <person name="Santibanez J."/>
            <person name="Aqrawi P."/>
            <person name="Gross S."/>
            <person name="Joshi V."/>
            <person name="Fowler G."/>
            <person name="Nazareth L."/>
            <person name="Reid J."/>
            <person name="Worley K."/>
            <person name="Petrosino J."/>
            <person name="Highlander S."/>
            <person name="Gibbs R."/>
        </authorList>
    </citation>
    <scope>NUCLEOTIDE SEQUENCE [LARGE SCALE GENOMIC DNA]</scope>
    <source>
        <strain evidence="5 6">ATCC BAA-1640</strain>
    </source>
</reference>
<comment type="caution">
    <text evidence="5">The sequence shown here is derived from an EMBL/GenBank/DDBJ whole genome shotgun (WGS) entry which is preliminary data.</text>
</comment>
<organism evidence="5 6">
    <name type="scientific">Peptoniphilus duerdenii ATCC BAA-1640</name>
    <dbReference type="NCBI Taxonomy" id="862517"/>
    <lineage>
        <taxon>Bacteria</taxon>
        <taxon>Bacillati</taxon>
        <taxon>Bacillota</taxon>
        <taxon>Tissierellia</taxon>
        <taxon>Tissierellales</taxon>
        <taxon>Peptoniphilaceae</taxon>
        <taxon>Peptoniphilus</taxon>
    </lineage>
</organism>
<keyword evidence="6" id="KW-1185">Reference proteome</keyword>
<keyword evidence="1" id="KW-0732">Signal</keyword>
<feature type="domain" description="ZinT" evidence="4">
    <location>
        <begin position="54"/>
        <end position="218"/>
    </location>
</feature>
<proteinExistence type="predicted"/>
<evidence type="ECO:0000256" key="2">
    <source>
        <dbReference type="ARBA" id="ARBA00022833"/>
    </source>
</evidence>
<dbReference type="InterPro" id="IPR012674">
    <property type="entry name" value="Calycin"/>
</dbReference>
<dbReference type="Pfam" id="PF09223">
    <property type="entry name" value="ZinT"/>
    <property type="match status" value="1"/>
</dbReference>
<evidence type="ECO:0000259" key="4">
    <source>
        <dbReference type="Pfam" id="PF09223"/>
    </source>
</evidence>
<accession>E0NKZ9</accession>
<keyword evidence="2" id="KW-0862">Zinc</keyword>
<evidence type="ECO:0000256" key="1">
    <source>
        <dbReference type="ARBA" id="ARBA00022729"/>
    </source>
</evidence>
<dbReference type="STRING" id="862517.HMPREF9225_0838"/>
<dbReference type="HOGENOM" id="CLU_106584_0_0_9"/>
<dbReference type="GO" id="GO:0008270">
    <property type="term" value="F:zinc ion binding"/>
    <property type="evidence" value="ECO:0007669"/>
    <property type="project" value="InterPro"/>
</dbReference>
<protein>
    <submittedName>
        <fullName evidence="5">YodA</fullName>
    </submittedName>
</protein>
<sequence>MKNNFKFLAVFLLCLTLLVGCGKKEGNAAANEKNNKTNVESDANKNQGSEEESKDSVTIADWEGTWNSIEGYLDAEEVQGAYEALGKKDGKSAEEAKAAYKEKRHSDFLGIKIEGNNVTFLDNFEDKDGKAIETSEYELINEHKVKHGNYDLEWFVFKSKNPDSKYPILLMMPVHGEEELIHFHMRYGSDENELLGMDNWYPTYVKPNSTMEQIAGEIAE</sequence>
<feature type="region of interest" description="Disordered" evidence="3">
    <location>
        <begin position="28"/>
        <end position="57"/>
    </location>
</feature>
<evidence type="ECO:0000256" key="3">
    <source>
        <dbReference type="SAM" id="MobiDB-lite"/>
    </source>
</evidence>
<dbReference type="eggNOG" id="COG3443">
    <property type="taxonomic scope" value="Bacteria"/>
</dbReference>
<gene>
    <name evidence="5" type="ORF">HMPREF9225_0838</name>
</gene>